<evidence type="ECO:0000313" key="2">
    <source>
        <dbReference type="EMBL" id="MDO6965797.1"/>
    </source>
</evidence>
<organism evidence="2 3">
    <name type="scientific">Rhizobium alvei</name>
    <dbReference type="NCBI Taxonomy" id="1132659"/>
    <lineage>
        <taxon>Bacteria</taxon>
        <taxon>Pseudomonadati</taxon>
        <taxon>Pseudomonadota</taxon>
        <taxon>Alphaproteobacteria</taxon>
        <taxon>Hyphomicrobiales</taxon>
        <taxon>Rhizobiaceae</taxon>
        <taxon>Rhizobium/Agrobacterium group</taxon>
        <taxon>Rhizobium</taxon>
    </lineage>
</organism>
<dbReference type="Proteomes" id="UP001174932">
    <property type="component" value="Unassembled WGS sequence"/>
</dbReference>
<reference evidence="2" key="2">
    <citation type="submission" date="2023-07" db="EMBL/GenBank/DDBJ databases">
        <authorList>
            <person name="Shen H."/>
        </authorList>
    </citation>
    <scope>NUCLEOTIDE SEQUENCE</scope>
    <source>
        <strain evidence="2">TNR-22</strain>
    </source>
</reference>
<name>A0ABT8YR58_9HYPH</name>
<reference evidence="2" key="1">
    <citation type="journal article" date="2015" name="Int. J. Syst. Evol. Microbiol.">
        <title>Rhizobium alvei sp. nov., isolated from a freshwater river.</title>
        <authorList>
            <person name="Sheu S.Y."/>
            <person name="Huang H.W."/>
            <person name="Young C.C."/>
            <person name="Chen W.M."/>
        </authorList>
    </citation>
    <scope>NUCLEOTIDE SEQUENCE</scope>
    <source>
        <strain evidence="2">TNR-22</strain>
    </source>
</reference>
<evidence type="ECO:0000259" key="1">
    <source>
        <dbReference type="Pfam" id="PF14243"/>
    </source>
</evidence>
<evidence type="ECO:0000313" key="3">
    <source>
        <dbReference type="Proteomes" id="UP001174932"/>
    </source>
</evidence>
<dbReference type="RefSeq" id="WP_304377727.1">
    <property type="nucleotide sequence ID" value="NZ_JAUOZU010000013.1"/>
</dbReference>
<feature type="domain" description="ATP-grasp" evidence="1">
    <location>
        <begin position="103"/>
        <end position="251"/>
    </location>
</feature>
<dbReference type="Pfam" id="PF14243">
    <property type="entry name" value="R2K_3"/>
    <property type="match status" value="1"/>
</dbReference>
<comment type="caution">
    <text evidence="2">The sequence shown here is derived from an EMBL/GenBank/DDBJ whole genome shotgun (WGS) entry which is preliminary data.</text>
</comment>
<dbReference type="InterPro" id="IPR025643">
    <property type="entry name" value="R2K_3"/>
</dbReference>
<accession>A0ABT8YR58</accession>
<protein>
    <submittedName>
        <fullName evidence="2">ATP-grasp domain-containing protein</fullName>
    </submittedName>
</protein>
<dbReference type="EMBL" id="JAUOZU010000013">
    <property type="protein sequence ID" value="MDO6965797.1"/>
    <property type="molecule type" value="Genomic_DNA"/>
</dbReference>
<sequence>MTVQWLLQGNHPHLSSIREIEQILRDQGNDVAVVALKGNSTDIPLPETLDLSRPTVCYGPSFVPRALEYPRLSPGIFFDPATFRWSAFRDGWGDRMLSADALVANLPEAMARIASECAFVRPDEDSKAFDGGPYDRKTLTAALDPAISKGRINDRTQIIIARPIQVDAEWRTFIVGGEVVAASSYRYNGIGNMNLHVPHRAIDLAFEAAELWVPADVFCLDIALSGERYGIVEANCFNAARFYGADAGVILESVASFVDRKYTAANDARLTTL</sequence>
<gene>
    <name evidence="2" type="ORF">Q4481_17690</name>
</gene>
<keyword evidence="3" id="KW-1185">Reference proteome</keyword>
<proteinExistence type="predicted"/>